<evidence type="ECO:0000313" key="2">
    <source>
        <dbReference type="WBParaSite" id="nRc.2.0.1.t02209-RA"/>
    </source>
</evidence>
<organism evidence="1 2">
    <name type="scientific">Romanomermis culicivorax</name>
    <name type="common">Nematode worm</name>
    <dbReference type="NCBI Taxonomy" id="13658"/>
    <lineage>
        <taxon>Eukaryota</taxon>
        <taxon>Metazoa</taxon>
        <taxon>Ecdysozoa</taxon>
        <taxon>Nematoda</taxon>
        <taxon>Enoplea</taxon>
        <taxon>Dorylaimia</taxon>
        <taxon>Mermithida</taxon>
        <taxon>Mermithoidea</taxon>
        <taxon>Mermithidae</taxon>
        <taxon>Romanomermis</taxon>
    </lineage>
</organism>
<proteinExistence type="predicted"/>
<dbReference type="WBParaSite" id="nRc.2.0.1.t02209-RA">
    <property type="protein sequence ID" value="nRc.2.0.1.t02209-RA"/>
    <property type="gene ID" value="nRc.2.0.1.g02209"/>
</dbReference>
<keyword evidence="1" id="KW-1185">Reference proteome</keyword>
<sequence>MWEAQRNSTLMENKPQEVDKLFVTQNLTITKDQGHSLYINRKNKFFYCNQLNCHKDFTRMTPDSTASKCLSANRGISGSSDMDSFKFRDNLIGSSQHCHRGAKMSKSSMSDRPNLKFFSGTVCTNAAICPLQKSYEIHESLRAVEPLDMA</sequence>
<dbReference type="Proteomes" id="UP000887565">
    <property type="component" value="Unplaced"/>
</dbReference>
<evidence type="ECO:0000313" key="1">
    <source>
        <dbReference type="Proteomes" id="UP000887565"/>
    </source>
</evidence>
<dbReference type="AlphaFoldDB" id="A0A915HKL4"/>
<protein>
    <submittedName>
        <fullName evidence="2">Uncharacterized protein</fullName>
    </submittedName>
</protein>
<name>A0A915HKL4_ROMCU</name>
<reference evidence="2" key="1">
    <citation type="submission" date="2022-11" db="UniProtKB">
        <authorList>
            <consortium name="WormBaseParasite"/>
        </authorList>
    </citation>
    <scope>IDENTIFICATION</scope>
</reference>
<accession>A0A915HKL4</accession>